<organism evidence="6 7">
    <name type="scientific">Caenimonas sedimenti</name>
    <dbReference type="NCBI Taxonomy" id="2596921"/>
    <lineage>
        <taxon>Bacteria</taxon>
        <taxon>Pseudomonadati</taxon>
        <taxon>Pseudomonadota</taxon>
        <taxon>Betaproteobacteria</taxon>
        <taxon>Burkholderiales</taxon>
        <taxon>Comamonadaceae</taxon>
        <taxon>Caenimonas</taxon>
    </lineage>
</organism>
<evidence type="ECO:0000259" key="5">
    <source>
        <dbReference type="PROSITE" id="PS51891"/>
    </source>
</evidence>
<evidence type="ECO:0000256" key="4">
    <source>
        <dbReference type="ARBA" id="ARBA00023239"/>
    </source>
</evidence>
<keyword evidence="7" id="KW-1185">Reference proteome</keyword>
<feature type="domain" description="CENP-V/GFA" evidence="5">
    <location>
        <begin position="2"/>
        <end position="119"/>
    </location>
</feature>
<dbReference type="PROSITE" id="PS51891">
    <property type="entry name" value="CENP_V_GFA"/>
    <property type="match status" value="1"/>
</dbReference>
<dbReference type="Proteomes" id="UP000318199">
    <property type="component" value="Unassembled WGS sequence"/>
</dbReference>
<dbReference type="GO" id="GO:0046872">
    <property type="term" value="F:metal ion binding"/>
    <property type="evidence" value="ECO:0007669"/>
    <property type="project" value="UniProtKB-KW"/>
</dbReference>
<reference evidence="6 7" key="1">
    <citation type="submission" date="2019-07" db="EMBL/GenBank/DDBJ databases">
        <title>Caenimonas sedimenti sp. nov., isolated from activated sludge.</title>
        <authorList>
            <person name="Xu J."/>
        </authorList>
    </citation>
    <scope>NUCLEOTIDE SEQUENCE [LARGE SCALE GENOMIC DNA]</scope>
    <source>
        <strain evidence="6 7">HX-9-20</strain>
    </source>
</reference>
<dbReference type="SUPFAM" id="SSF51316">
    <property type="entry name" value="Mss4-like"/>
    <property type="match status" value="1"/>
</dbReference>
<dbReference type="RefSeq" id="WP_145893447.1">
    <property type="nucleotide sequence ID" value="NZ_VOBQ01000010.1"/>
</dbReference>
<dbReference type="PANTHER" id="PTHR33337:SF40">
    <property type="entry name" value="CENP-V_GFA DOMAIN-CONTAINING PROTEIN-RELATED"/>
    <property type="match status" value="1"/>
</dbReference>
<gene>
    <name evidence="6" type="ORF">FN976_12905</name>
</gene>
<dbReference type="OrthoDB" id="327703at2"/>
<evidence type="ECO:0000313" key="6">
    <source>
        <dbReference type="EMBL" id="TWO70858.1"/>
    </source>
</evidence>
<dbReference type="Gene3D" id="3.90.1590.10">
    <property type="entry name" value="glutathione-dependent formaldehyde- activating enzyme (gfa)"/>
    <property type="match status" value="1"/>
</dbReference>
<name>A0A562ZRC0_9BURK</name>
<proteinExistence type="inferred from homology"/>
<keyword evidence="2" id="KW-0479">Metal-binding</keyword>
<sequence length="139" mass="14613">MHTGSCLCGNITFQISAPLSPIEVCHCTQCRKAQGSAFAAITPVAVSAFRLTDSQGLMKTYESSPGKERAFCGRCGSPVFSRRAALPGVLRVRAGLIDEPAQVGVAWHAYTASGSSWWTVTDGLPQHAGAYVPPGACEL</sequence>
<evidence type="ECO:0000256" key="2">
    <source>
        <dbReference type="ARBA" id="ARBA00022723"/>
    </source>
</evidence>
<dbReference type="InterPro" id="IPR011057">
    <property type="entry name" value="Mss4-like_sf"/>
</dbReference>
<evidence type="ECO:0000313" key="7">
    <source>
        <dbReference type="Proteomes" id="UP000318199"/>
    </source>
</evidence>
<comment type="caution">
    <text evidence="6">The sequence shown here is derived from an EMBL/GenBank/DDBJ whole genome shotgun (WGS) entry which is preliminary data.</text>
</comment>
<evidence type="ECO:0000256" key="3">
    <source>
        <dbReference type="ARBA" id="ARBA00022833"/>
    </source>
</evidence>
<protein>
    <submittedName>
        <fullName evidence="6">GFA family protein</fullName>
    </submittedName>
</protein>
<dbReference type="EMBL" id="VOBQ01000010">
    <property type="protein sequence ID" value="TWO70858.1"/>
    <property type="molecule type" value="Genomic_DNA"/>
</dbReference>
<keyword evidence="4" id="KW-0456">Lyase</keyword>
<keyword evidence="3" id="KW-0862">Zinc</keyword>
<evidence type="ECO:0000256" key="1">
    <source>
        <dbReference type="ARBA" id="ARBA00005495"/>
    </source>
</evidence>
<comment type="similarity">
    <text evidence="1">Belongs to the Gfa family.</text>
</comment>
<accession>A0A562ZRC0</accession>
<dbReference type="PANTHER" id="PTHR33337">
    <property type="entry name" value="GFA DOMAIN-CONTAINING PROTEIN"/>
    <property type="match status" value="1"/>
</dbReference>
<dbReference type="GO" id="GO:0016846">
    <property type="term" value="F:carbon-sulfur lyase activity"/>
    <property type="evidence" value="ECO:0007669"/>
    <property type="project" value="InterPro"/>
</dbReference>
<dbReference type="AlphaFoldDB" id="A0A562ZRC0"/>
<dbReference type="InterPro" id="IPR006913">
    <property type="entry name" value="CENP-V/GFA"/>
</dbReference>
<dbReference type="Pfam" id="PF04828">
    <property type="entry name" value="GFA"/>
    <property type="match status" value="1"/>
</dbReference>